<organism evidence="7 9">
    <name type="scientific">Didymodactylos carnosus</name>
    <dbReference type="NCBI Taxonomy" id="1234261"/>
    <lineage>
        <taxon>Eukaryota</taxon>
        <taxon>Metazoa</taxon>
        <taxon>Spiralia</taxon>
        <taxon>Gnathifera</taxon>
        <taxon>Rotifera</taxon>
        <taxon>Eurotatoria</taxon>
        <taxon>Bdelloidea</taxon>
        <taxon>Philodinida</taxon>
        <taxon>Philodinidae</taxon>
        <taxon>Didymodactylos</taxon>
    </lineage>
</organism>
<keyword evidence="4 6" id="KW-1133">Transmembrane helix</keyword>
<protein>
    <submittedName>
        <fullName evidence="7">Uncharacterized protein</fullName>
    </submittedName>
</protein>
<dbReference type="AlphaFoldDB" id="A0A815IE24"/>
<evidence type="ECO:0000256" key="6">
    <source>
        <dbReference type="SAM" id="Phobius"/>
    </source>
</evidence>
<keyword evidence="2" id="KW-1003">Cell membrane</keyword>
<feature type="transmembrane region" description="Helical" evidence="6">
    <location>
        <begin position="14"/>
        <end position="31"/>
    </location>
</feature>
<dbReference type="EMBL" id="CAJNOQ010015713">
    <property type="protein sequence ID" value="CAF1367097.1"/>
    <property type="molecule type" value="Genomic_DNA"/>
</dbReference>
<dbReference type="Proteomes" id="UP000681722">
    <property type="component" value="Unassembled WGS sequence"/>
</dbReference>
<keyword evidence="9" id="KW-1185">Reference proteome</keyword>
<feature type="transmembrane region" description="Helical" evidence="6">
    <location>
        <begin position="76"/>
        <end position="95"/>
    </location>
</feature>
<name>A0A815IE24_9BILA</name>
<dbReference type="PANTHER" id="PTHR30509:SF9">
    <property type="entry name" value="MULTIDRUG RESISTANCE PROTEIN MDTO"/>
    <property type="match status" value="1"/>
</dbReference>
<dbReference type="PANTHER" id="PTHR30509">
    <property type="entry name" value="P-HYDROXYBENZOIC ACID EFFLUX PUMP SUBUNIT-RELATED"/>
    <property type="match status" value="1"/>
</dbReference>
<reference evidence="7" key="1">
    <citation type="submission" date="2021-02" db="EMBL/GenBank/DDBJ databases">
        <authorList>
            <person name="Nowell W R."/>
        </authorList>
    </citation>
    <scope>NUCLEOTIDE SEQUENCE</scope>
</reference>
<evidence type="ECO:0000313" key="7">
    <source>
        <dbReference type="EMBL" id="CAF1367097.1"/>
    </source>
</evidence>
<dbReference type="GO" id="GO:0005886">
    <property type="term" value="C:plasma membrane"/>
    <property type="evidence" value="ECO:0007669"/>
    <property type="project" value="UniProtKB-SubCell"/>
</dbReference>
<evidence type="ECO:0000256" key="4">
    <source>
        <dbReference type="ARBA" id="ARBA00022989"/>
    </source>
</evidence>
<comment type="caution">
    <text evidence="7">The sequence shown here is derived from an EMBL/GenBank/DDBJ whole genome shotgun (WGS) entry which is preliminary data.</text>
</comment>
<feature type="transmembrane region" description="Helical" evidence="6">
    <location>
        <begin position="38"/>
        <end position="56"/>
    </location>
</feature>
<sequence length="383" mass="43852">MWSYITHLSVGDNVYHIFAMLVPWMLLCGYIKRGVSWSYTGSVAAFTPVVINLGRLPYADKKPAGDYALLRIEENLVGISIGAILTIIIFPVFAIDRLKENIKLALITCKNSIKTVHIIYDQLLLLRTNNTTTTIQIDIDKQLKLGAFLASQHSIFQSLIDVQRILVGEASVEPTFWLKSFSKSQYKTLIQQQIDVFRMLHNIDTSLVCISGTCSSIEYLQQVGLIPKLHSEISQITQQLSDCLDLWIEYFSLSQTICNCKHKRRKTDNIEECQSRKYNKIHPDDYVREHKERLILLHAGVQQLHEQHQLSLNQLVTALYETKMENDQVVLLHTIINDEIDTVIIALQSLFYSMTHLINVVILLGTSIHTILELETTNTYKTY</sequence>
<accession>A0A815IE24</accession>
<dbReference type="Proteomes" id="UP000663829">
    <property type="component" value="Unassembled WGS sequence"/>
</dbReference>
<evidence type="ECO:0000256" key="1">
    <source>
        <dbReference type="ARBA" id="ARBA00004651"/>
    </source>
</evidence>
<evidence type="ECO:0000256" key="3">
    <source>
        <dbReference type="ARBA" id="ARBA00022692"/>
    </source>
</evidence>
<keyword evidence="5 6" id="KW-0472">Membrane</keyword>
<keyword evidence="3 6" id="KW-0812">Transmembrane</keyword>
<proteinExistence type="predicted"/>
<dbReference type="EMBL" id="CAJOBC010073305">
    <property type="protein sequence ID" value="CAF4249978.1"/>
    <property type="molecule type" value="Genomic_DNA"/>
</dbReference>
<evidence type="ECO:0000313" key="8">
    <source>
        <dbReference type="EMBL" id="CAF4249978.1"/>
    </source>
</evidence>
<evidence type="ECO:0000313" key="9">
    <source>
        <dbReference type="Proteomes" id="UP000663829"/>
    </source>
</evidence>
<evidence type="ECO:0000256" key="5">
    <source>
        <dbReference type="ARBA" id="ARBA00023136"/>
    </source>
</evidence>
<evidence type="ECO:0000256" key="2">
    <source>
        <dbReference type="ARBA" id="ARBA00022475"/>
    </source>
</evidence>
<comment type="subcellular location">
    <subcellularLocation>
        <location evidence="1">Cell membrane</location>
        <topology evidence="1">Multi-pass membrane protein</topology>
    </subcellularLocation>
</comment>
<gene>
    <name evidence="7" type="ORF">GPM918_LOCUS31668</name>
    <name evidence="8" type="ORF">SRO942_LOCUS32314</name>
</gene>
<dbReference type="OrthoDB" id="68611at2759"/>